<proteinExistence type="predicted"/>
<dbReference type="STRING" id="1219011.GCA_001895045_00555"/>
<keyword evidence="3" id="KW-0805">Transcription regulation</keyword>
<dbReference type="KEGG" id="rcr:NCTC10994_00835"/>
<dbReference type="InterPro" id="IPR014036">
    <property type="entry name" value="DeoR-like_C"/>
</dbReference>
<keyword evidence="4" id="KW-0238">DNA-binding</keyword>
<dbReference type="InterPro" id="IPR036388">
    <property type="entry name" value="WH-like_DNA-bd_sf"/>
</dbReference>
<evidence type="ECO:0000313" key="8">
    <source>
        <dbReference type="EMBL" id="SQI29167.1"/>
    </source>
</evidence>
<dbReference type="PRINTS" id="PR00037">
    <property type="entry name" value="HTHLACR"/>
</dbReference>
<keyword evidence="9" id="KW-1185">Reference proteome</keyword>
<keyword evidence="5" id="KW-0804">Transcription</keyword>
<dbReference type="InterPro" id="IPR037171">
    <property type="entry name" value="NagB/RpiA_transferase-like"/>
</dbReference>
<dbReference type="SMART" id="SM00420">
    <property type="entry name" value="HTH_DEOR"/>
    <property type="match status" value="1"/>
</dbReference>
<comment type="function">
    <text evidence="6">Repressor of the lactose catabolism operon. Galactose-6-phosphate is the inducer.</text>
</comment>
<dbReference type="Gene3D" id="3.40.50.1360">
    <property type="match status" value="1"/>
</dbReference>
<accession>A0A2X4TNP3</accession>
<evidence type="ECO:0000256" key="5">
    <source>
        <dbReference type="ARBA" id="ARBA00023163"/>
    </source>
</evidence>
<evidence type="ECO:0000256" key="2">
    <source>
        <dbReference type="ARBA" id="ARBA00022491"/>
    </source>
</evidence>
<dbReference type="PANTHER" id="PTHR30363:SF4">
    <property type="entry name" value="GLYCEROL-3-PHOSPHATE REGULON REPRESSOR"/>
    <property type="match status" value="1"/>
</dbReference>
<dbReference type="PROSITE" id="PS51000">
    <property type="entry name" value="HTH_DEOR_2"/>
    <property type="match status" value="1"/>
</dbReference>
<dbReference type="SUPFAM" id="SSF46785">
    <property type="entry name" value="Winged helix' DNA-binding domain"/>
    <property type="match status" value="1"/>
</dbReference>
<evidence type="ECO:0000313" key="9">
    <source>
        <dbReference type="Proteomes" id="UP000249091"/>
    </source>
</evidence>
<dbReference type="InterPro" id="IPR036390">
    <property type="entry name" value="WH_DNA-bd_sf"/>
</dbReference>
<evidence type="ECO:0000256" key="3">
    <source>
        <dbReference type="ARBA" id="ARBA00023015"/>
    </source>
</evidence>
<dbReference type="PANTHER" id="PTHR30363">
    <property type="entry name" value="HTH-TYPE TRANSCRIPTIONAL REGULATOR SRLR-RELATED"/>
    <property type="match status" value="1"/>
</dbReference>
<dbReference type="SMART" id="SM01134">
    <property type="entry name" value="DeoRC"/>
    <property type="match status" value="1"/>
</dbReference>
<organism evidence="8 9">
    <name type="scientific">Rhodococcus coprophilus</name>
    <dbReference type="NCBI Taxonomy" id="38310"/>
    <lineage>
        <taxon>Bacteria</taxon>
        <taxon>Bacillati</taxon>
        <taxon>Actinomycetota</taxon>
        <taxon>Actinomycetes</taxon>
        <taxon>Mycobacteriales</taxon>
        <taxon>Nocardiaceae</taxon>
        <taxon>Rhodococcus</taxon>
    </lineage>
</organism>
<evidence type="ECO:0000259" key="7">
    <source>
        <dbReference type="PROSITE" id="PS51000"/>
    </source>
</evidence>
<protein>
    <recommendedName>
        <fullName evidence="1">Lactose phosphotransferase system repressor</fullName>
    </recommendedName>
</protein>
<name>A0A2X4TNP3_9NOCA</name>
<dbReference type="PROSITE" id="PS00894">
    <property type="entry name" value="HTH_DEOR_1"/>
    <property type="match status" value="1"/>
</dbReference>
<feature type="domain" description="HTH deoR-type" evidence="7">
    <location>
        <begin position="5"/>
        <end position="60"/>
    </location>
</feature>
<dbReference type="Proteomes" id="UP000249091">
    <property type="component" value="Chromosome 1"/>
</dbReference>
<dbReference type="AlphaFoldDB" id="A0A2X4TNP3"/>
<dbReference type="InterPro" id="IPR018356">
    <property type="entry name" value="Tscrpt_reg_HTH_DeoR_CS"/>
</dbReference>
<dbReference type="EMBL" id="LS483468">
    <property type="protein sequence ID" value="SQI29167.1"/>
    <property type="molecule type" value="Genomic_DNA"/>
</dbReference>
<gene>
    <name evidence="8" type="primary">glpR_1</name>
    <name evidence="8" type="ORF">NCTC10994_00835</name>
</gene>
<evidence type="ECO:0000256" key="1">
    <source>
        <dbReference type="ARBA" id="ARBA00021390"/>
    </source>
</evidence>
<keyword evidence="2" id="KW-0678">Repressor</keyword>
<reference evidence="8 9" key="1">
    <citation type="submission" date="2018-06" db="EMBL/GenBank/DDBJ databases">
        <authorList>
            <consortium name="Pathogen Informatics"/>
            <person name="Doyle S."/>
        </authorList>
    </citation>
    <scope>NUCLEOTIDE SEQUENCE [LARGE SCALE GENOMIC DNA]</scope>
    <source>
        <strain evidence="8 9">NCTC10994</strain>
    </source>
</reference>
<dbReference type="InterPro" id="IPR050313">
    <property type="entry name" value="Carb_Metab_HTH_regulators"/>
</dbReference>
<evidence type="ECO:0000256" key="6">
    <source>
        <dbReference type="ARBA" id="ARBA00024937"/>
    </source>
</evidence>
<evidence type="ECO:0000256" key="4">
    <source>
        <dbReference type="ARBA" id="ARBA00023125"/>
    </source>
</evidence>
<dbReference type="Pfam" id="PF00455">
    <property type="entry name" value="DeoRC"/>
    <property type="match status" value="1"/>
</dbReference>
<dbReference type="Gene3D" id="1.10.10.10">
    <property type="entry name" value="Winged helix-like DNA-binding domain superfamily/Winged helix DNA-binding domain"/>
    <property type="match status" value="1"/>
</dbReference>
<dbReference type="SUPFAM" id="SSF100950">
    <property type="entry name" value="NagB/RpiA/CoA transferase-like"/>
    <property type="match status" value="1"/>
</dbReference>
<dbReference type="GO" id="GO:0003677">
    <property type="term" value="F:DNA binding"/>
    <property type="evidence" value="ECO:0007669"/>
    <property type="project" value="UniProtKB-KW"/>
</dbReference>
<dbReference type="InterPro" id="IPR001034">
    <property type="entry name" value="DeoR_HTH"/>
</dbReference>
<dbReference type="Pfam" id="PF08220">
    <property type="entry name" value="HTH_DeoR"/>
    <property type="match status" value="1"/>
</dbReference>
<sequence>MRVYAEERQRAIADLIGRRGRMSVAALADRYGVTTETVRRDLALLERLGHVRRVHGGAIPFAALTVTEPELADREHSRADQKDRIAAAAAAYLPPSGGSVVFDAGTTTGRIVSALPTDTDLTIVTNSVPVAARLAALPSVQLHLIGGRVRGVTQATVGADALQFLDTLHVDVAFVGTNALTVEHGLSTPDADEAAVKRSIVRCAERVVVVTDSSKVGRRNLLRFAPISAVDVLVTDSEIEETDHKQLAELGIEVVIA</sequence>
<dbReference type="GO" id="GO:0003700">
    <property type="term" value="F:DNA-binding transcription factor activity"/>
    <property type="evidence" value="ECO:0007669"/>
    <property type="project" value="InterPro"/>
</dbReference>